<protein>
    <submittedName>
        <fullName evidence="4">CRISPR-associated RAMP family protein</fullName>
    </submittedName>
</protein>
<sequence>MKLECQNPKKTKTVRVEVTDGWLSEALQNKKKQSLQELDGITVEFERNANNDPYKIWEQGQEWDKKDAEIVATVEVSERVRPQEWSKNVQSDRFHNPYNFVPALPRDSEAVQKSELGDRCPIGHGSYKEHYWSGRISVKLTTVTPLLIPDAAEMTENNGHKTYPVRLGADGKPYLPPTSIKGMLRSAYEAVTNSRLSVFEKHDARLAYRMPATEGTTAKPARIERRANGLYLRILEESSCVGGAAKLPRYDEKGRAPDKGERNSALKYPVTQELPQHGDRVRVRLNKGKVTHIELWEDDCPPGGDWKLGWVCVTGANIGNKQNERVFIQHDRDPAVKLTPDISELWENLIADYQKIHQKDLEERERKNQSPSSYLGYKPGETAWSRHIYEQNQRKLDEGILCYVELDDDCPSDVIALQPVTISRRLYAKKPADLLPESLHPAVDIAELSPADRVFGWVNQKNRKPKQKTSSANAYKGQLRIHSVQCQTPIEQAVMTFGNLGLPLAILGEPKPAQTRFYTAENTNGKPLQEKAEKEYGYKSLERGLRGRKVYPHHGKLPDDYWDNPTEDRTVREIDGRYQVYRRSSGEKERDSQNKSIIGWVSPKTEFTFDIDVVNLSDVELGALFWLLALSENNYHRLGGGKPLGFGSVQLNVIDSDLRSGEHWKQFYRSLTKLEPVGIDKNELIEKYQKVTESAYSFPFVQIPFIAAFCRCMRGWEDNLPVHYPWNPNTNGQPDPKGENFEWFKENEQGDRLSLPSLISVDSLPLIPRKSELSTPTIDAALQRSTPADQKPSSTKPQRPQNKK</sequence>
<dbReference type="InterPro" id="IPR023825">
    <property type="entry name" value="CRISPR-assoc_RAMP_BGP1436"/>
</dbReference>
<keyword evidence="1" id="KW-0051">Antiviral defense</keyword>
<evidence type="ECO:0000256" key="1">
    <source>
        <dbReference type="ARBA" id="ARBA00023118"/>
    </source>
</evidence>
<evidence type="ECO:0000313" key="4">
    <source>
        <dbReference type="EMBL" id="OEJ77242.1"/>
    </source>
</evidence>
<dbReference type="CDD" id="cd09726">
    <property type="entry name" value="RAMP_I_III"/>
    <property type="match status" value="1"/>
</dbReference>
<evidence type="ECO:0000256" key="2">
    <source>
        <dbReference type="SAM" id="MobiDB-lite"/>
    </source>
</evidence>
<dbReference type="Pfam" id="PF03787">
    <property type="entry name" value="RAMPs"/>
    <property type="match status" value="1"/>
</dbReference>
<proteinExistence type="predicted"/>
<evidence type="ECO:0000259" key="3">
    <source>
        <dbReference type="Pfam" id="PF03787"/>
    </source>
</evidence>
<dbReference type="STRING" id="1781255.BH720_00375"/>
<dbReference type="AlphaFoldDB" id="A0A1E5QRG4"/>
<dbReference type="NCBIfam" id="TIGR03986">
    <property type="entry name" value="TIGR03986 family CRISPR-associated RAMP protein"/>
    <property type="match status" value="1"/>
</dbReference>
<feature type="region of interest" description="Disordered" evidence="2">
    <location>
        <begin position="775"/>
        <end position="804"/>
    </location>
</feature>
<dbReference type="EMBL" id="MJGC01000010">
    <property type="protein sequence ID" value="OEJ77242.1"/>
    <property type="molecule type" value="Genomic_DNA"/>
</dbReference>
<accession>A0A1E5QRG4</accession>
<feature type="domain" description="CRISPR type III-associated protein" evidence="3">
    <location>
        <begin position="139"/>
        <end position="197"/>
    </location>
</feature>
<organism evidence="4">
    <name type="scientific">Desertifilum tharense IPPAS B-1220</name>
    <dbReference type="NCBI Taxonomy" id="1781255"/>
    <lineage>
        <taxon>Bacteria</taxon>
        <taxon>Bacillati</taxon>
        <taxon>Cyanobacteriota</taxon>
        <taxon>Cyanophyceae</taxon>
        <taxon>Desertifilales</taxon>
        <taxon>Desertifilaceae</taxon>
        <taxon>Desertifilum</taxon>
    </lineage>
</organism>
<dbReference type="GO" id="GO:0051607">
    <property type="term" value="P:defense response to virus"/>
    <property type="evidence" value="ECO:0007669"/>
    <property type="project" value="UniProtKB-KW"/>
</dbReference>
<name>A0A1E5QRG4_9CYAN</name>
<comment type="caution">
    <text evidence="4">The sequence shown here is derived from an EMBL/GenBank/DDBJ whole genome shotgun (WGS) entry which is preliminary data.</text>
</comment>
<gene>
    <name evidence="4" type="ORF">BH720_00375</name>
</gene>
<dbReference type="InterPro" id="IPR005537">
    <property type="entry name" value="RAMP_III_fam"/>
</dbReference>
<reference evidence="4" key="1">
    <citation type="submission" date="2016-09" db="EMBL/GenBank/DDBJ databases">
        <title>Draft genome of thermotolerant cyanobacterium Desertifilum sp. strain IPPAS B-1220.</title>
        <authorList>
            <person name="Sinetova M.A."/>
            <person name="Bolakhan K."/>
            <person name="Zayadan B.K."/>
            <person name="Mironov K.S."/>
            <person name="Ustinova V."/>
            <person name="Kupriyanova E.V."/>
            <person name="Sidorov R.A."/>
            <person name="Skrypnik A.N."/>
            <person name="Gogoleva N.E."/>
            <person name="Gogolev Y.V."/>
            <person name="Los D.A."/>
        </authorList>
    </citation>
    <scope>NUCLEOTIDE SEQUENCE [LARGE SCALE GENOMIC DNA]</scope>
    <source>
        <strain evidence="4">IPPAS B-1220</strain>
    </source>
</reference>